<keyword evidence="3" id="KW-1185">Reference proteome</keyword>
<reference evidence="3" key="1">
    <citation type="submission" date="2022-10" db="EMBL/GenBank/DDBJ databases">
        <title>Genome assembly of Pristionchus species.</title>
        <authorList>
            <person name="Yoshida K."/>
            <person name="Sommer R.J."/>
        </authorList>
    </citation>
    <scope>NUCLEOTIDE SEQUENCE [LARGE SCALE GENOMIC DNA]</scope>
    <source>
        <strain evidence="3">RS5460</strain>
    </source>
</reference>
<dbReference type="Pfam" id="PF00646">
    <property type="entry name" value="F-box"/>
    <property type="match status" value="1"/>
</dbReference>
<proteinExistence type="predicted"/>
<evidence type="ECO:0000313" key="2">
    <source>
        <dbReference type="EMBL" id="GMR52712.1"/>
    </source>
</evidence>
<dbReference type="EMBL" id="BTRK01000005">
    <property type="protein sequence ID" value="GMR52712.1"/>
    <property type="molecule type" value="Genomic_DNA"/>
</dbReference>
<dbReference type="AlphaFoldDB" id="A0AAN5CY70"/>
<feature type="domain" description="F-box" evidence="1">
    <location>
        <begin position="38"/>
        <end position="74"/>
    </location>
</feature>
<dbReference type="PROSITE" id="PS50181">
    <property type="entry name" value="FBOX"/>
    <property type="match status" value="1"/>
</dbReference>
<dbReference type="InterPro" id="IPR036047">
    <property type="entry name" value="F-box-like_dom_sf"/>
</dbReference>
<comment type="caution">
    <text evidence="2">The sequence shown here is derived from an EMBL/GenBank/DDBJ whole genome shotgun (WGS) entry which is preliminary data.</text>
</comment>
<feature type="non-terminal residue" evidence="2">
    <location>
        <position position="1"/>
    </location>
</feature>
<dbReference type="Gene3D" id="3.80.10.10">
    <property type="entry name" value="Ribonuclease Inhibitor"/>
    <property type="match status" value="1"/>
</dbReference>
<evidence type="ECO:0000259" key="1">
    <source>
        <dbReference type="PROSITE" id="PS50181"/>
    </source>
</evidence>
<name>A0AAN5CY70_9BILA</name>
<sequence length="385" mass="44026">TSQSLAGCNYSSLSTNFVVPLTRRSSRSEGMASEEGEPLSIMDLPVRVTADIIEHLDFSSRCSIRKLCRRFHEVESIAKFDVKELALCRTGDDEFTLCIKDRLSDFWMLVQNVDGEIVQYWKDDDDYSYKTMIQECMNTPFQKEETPLGELTETLREYLNRSTVSMVRIEGFHCSNESMALLTELLRNKRIHTLKLTTPFSTTSDSPLCDLLRGCPKLRGLSLAIHRCTPMDTVLEKDFLLLAASLLERLTIHCRNLREPHNVDNSEVDDYLLMRLVSDKCTRLELLYYLPLLTADGIVAAIRHLSRRNEPTATLKAYFRSELLGSVWSRLGYLGDPGLSNESISQCTTKTDSLLNRRTTFTVKIIHSSSREYNKIIFVKETHPL</sequence>
<dbReference type="InterPro" id="IPR032675">
    <property type="entry name" value="LRR_dom_sf"/>
</dbReference>
<dbReference type="InterPro" id="IPR001810">
    <property type="entry name" value="F-box_dom"/>
</dbReference>
<dbReference type="SUPFAM" id="SSF81383">
    <property type="entry name" value="F-box domain"/>
    <property type="match status" value="1"/>
</dbReference>
<organism evidence="2 3">
    <name type="scientific">Pristionchus mayeri</name>
    <dbReference type="NCBI Taxonomy" id="1317129"/>
    <lineage>
        <taxon>Eukaryota</taxon>
        <taxon>Metazoa</taxon>
        <taxon>Ecdysozoa</taxon>
        <taxon>Nematoda</taxon>
        <taxon>Chromadorea</taxon>
        <taxon>Rhabditida</taxon>
        <taxon>Rhabditina</taxon>
        <taxon>Diplogasteromorpha</taxon>
        <taxon>Diplogasteroidea</taxon>
        <taxon>Neodiplogasteridae</taxon>
        <taxon>Pristionchus</taxon>
    </lineage>
</organism>
<accession>A0AAN5CY70</accession>
<gene>
    <name evidence="2" type="ORF">PMAYCL1PPCAC_22907</name>
</gene>
<protein>
    <recommendedName>
        <fullName evidence="1">F-box domain-containing protein</fullName>
    </recommendedName>
</protein>
<dbReference type="Proteomes" id="UP001328107">
    <property type="component" value="Unassembled WGS sequence"/>
</dbReference>
<evidence type="ECO:0000313" key="3">
    <source>
        <dbReference type="Proteomes" id="UP001328107"/>
    </source>
</evidence>